<comment type="similarity">
    <text evidence="2 4">Belongs to the pterin-4-alpha-carbinolamine dehydratase family.</text>
</comment>
<dbReference type="InterPro" id="IPR036428">
    <property type="entry name" value="PCD_sf"/>
</dbReference>
<keyword evidence="3 4" id="KW-0456">Lyase</keyword>
<accession>A0A0F5L9M0</accession>
<dbReference type="NCBIfam" id="NF002018">
    <property type="entry name" value="PRK00823.1-3"/>
    <property type="match status" value="1"/>
</dbReference>
<dbReference type="EC" id="4.2.1.96" evidence="4"/>
<dbReference type="STRING" id="361041.VW35_10210"/>
<dbReference type="GO" id="GO:0006729">
    <property type="term" value="P:tetrahydrobiopterin biosynthetic process"/>
    <property type="evidence" value="ECO:0007669"/>
    <property type="project" value="InterPro"/>
</dbReference>
<evidence type="ECO:0000313" key="5">
    <source>
        <dbReference type="EMBL" id="KKB78970.1"/>
    </source>
</evidence>
<keyword evidence="6" id="KW-1185">Reference proteome</keyword>
<dbReference type="InterPro" id="IPR001533">
    <property type="entry name" value="Pterin_deHydtase"/>
</dbReference>
<organism evidence="5 6">
    <name type="scientific">Devosia soli</name>
    <dbReference type="NCBI Taxonomy" id="361041"/>
    <lineage>
        <taxon>Bacteria</taxon>
        <taxon>Pseudomonadati</taxon>
        <taxon>Pseudomonadota</taxon>
        <taxon>Alphaproteobacteria</taxon>
        <taxon>Hyphomicrobiales</taxon>
        <taxon>Devosiaceae</taxon>
        <taxon>Devosia</taxon>
    </lineage>
</organism>
<comment type="catalytic activity">
    <reaction evidence="1 4">
        <text>(4aS,6R)-4a-hydroxy-L-erythro-5,6,7,8-tetrahydrobiopterin = (6R)-L-erythro-6,7-dihydrobiopterin + H2O</text>
        <dbReference type="Rhea" id="RHEA:11920"/>
        <dbReference type="ChEBI" id="CHEBI:15377"/>
        <dbReference type="ChEBI" id="CHEBI:15642"/>
        <dbReference type="ChEBI" id="CHEBI:43120"/>
        <dbReference type="EC" id="4.2.1.96"/>
    </reaction>
</comment>
<dbReference type="Pfam" id="PF01329">
    <property type="entry name" value="Pterin_4a"/>
    <property type="match status" value="1"/>
</dbReference>
<evidence type="ECO:0000256" key="1">
    <source>
        <dbReference type="ARBA" id="ARBA00001554"/>
    </source>
</evidence>
<dbReference type="AlphaFoldDB" id="A0A0F5L9M0"/>
<dbReference type="Proteomes" id="UP000033514">
    <property type="component" value="Unassembled WGS sequence"/>
</dbReference>
<dbReference type="SUPFAM" id="SSF55248">
    <property type="entry name" value="PCD-like"/>
    <property type="match status" value="1"/>
</dbReference>
<dbReference type="HAMAP" id="MF_00434">
    <property type="entry name" value="Pterin_4_alpha"/>
    <property type="match status" value="1"/>
</dbReference>
<evidence type="ECO:0000256" key="3">
    <source>
        <dbReference type="ARBA" id="ARBA00023239"/>
    </source>
</evidence>
<dbReference type="Gene3D" id="3.30.1360.20">
    <property type="entry name" value="Transcriptional coactivator/pterin dehydratase"/>
    <property type="match status" value="1"/>
</dbReference>
<dbReference type="PANTHER" id="PTHR12599">
    <property type="entry name" value="PTERIN-4-ALPHA-CARBINOLAMINE DEHYDRATASE"/>
    <property type="match status" value="1"/>
</dbReference>
<dbReference type="PANTHER" id="PTHR12599:SF0">
    <property type="entry name" value="PTERIN-4-ALPHA-CARBINOLAMINE DEHYDRATASE"/>
    <property type="match status" value="1"/>
</dbReference>
<protein>
    <recommendedName>
        <fullName evidence="4">Putative pterin-4-alpha-carbinolamine dehydratase</fullName>
        <shortName evidence="4">PHS</shortName>
        <ecNumber evidence="4">4.2.1.96</ecNumber>
    </recommendedName>
    <alternativeName>
        <fullName evidence="4">4-alpha-hydroxy-tetrahydropterin dehydratase</fullName>
    </alternativeName>
    <alternativeName>
        <fullName evidence="4">Pterin carbinolamine dehydratase</fullName>
        <shortName evidence="4">PCD</shortName>
    </alternativeName>
</protein>
<evidence type="ECO:0000256" key="2">
    <source>
        <dbReference type="ARBA" id="ARBA00006472"/>
    </source>
</evidence>
<sequence>METARPALAGWTIETGASKLTRSFKFESFTQAFGFMAQVALLAEKAGHHPDWSNSYNKVEITLSTHDAGGLTQKDVDLAQKISALV</sequence>
<gene>
    <name evidence="5" type="ORF">VW35_10210</name>
</gene>
<reference evidence="5 6" key="1">
    <citation type="submission" date="2015-03" db="EMBL/GenBank/DDBJ databases">
        <authorList>
            <person name="Hassan Y.I."/>
            <person name="Lepp D."/>
            <person name="Zhou T."/>
        </authorList>
    </citation>
    <scope>NUCLEOTIDE SEQUENCE [LARGE SCALE GENOMIC DNA]</scope>
    <source>
        <strain evidence="5 6">GH2-10</strain>
    </source>
</reference>
<dbReference type="PATRIC" id="fig|361041.3.peg.1400"/>
<proteinExistence type="inferred from homology"/>
<dbReference type="CDD" id="cd00914">
    <property type="entry name" value="PCD_DCoH_subfamily_b"/>
    <property type="match status" value="1"/>
</dbReference>
<evidence type="ECO:0000256" key="4">
    <source>
        <dbReference type="HAMAP-Rule" id="MF_00434"/>
    </source>
</evidence>
<comment type="caution">
    <text evidence="5">The sequence shown here is derived from an EMBL/GenBank/DDBJ whole genome shotgun (WGS) entry which is preliminary data.</text>
</comment>
<dbReference type="NCBIfam" id="NF002017">
    <property type="entry name" value="PRK00823.1-2"/>
    <property type="match status" value="1"/>
</dbReference>
<dbReference type="EMBL" id="LAJG01000021">
    <property type="protein sequence ID" value="KKB78970.1"/>
    <property type="molecule type" value="Genomic_DNA"/>
</dbReference>
<evidence type="ECO:0000313" key="6">
    <source>
        <dbReference type="Proteomes" id="UP000033514"/>
    </source>
</evidence>
<dbReference type="GO" id="GO:0008124">
    <property type="term" value="F:4-alpha-hydroxytetrahydrobiopterin dehydratase activity"/>
    <property type="evidence" value="ECO:0007669"/>
    <property type="project" value="UniProtKB-UniRule"/>
</dbReference>
<name>A0A0F5L9M0_9HYPH</name>